<comment type="subcellular location">
    <subcellularLocation>
        <location evidence="1">Membrane</location>
        <topology evidence="1">Peripheral membrane protein</topology>
    </subcellularLocation>
</comment>
<accession>A0A5J5BMZ9</accession>
<dbReference type="InterPro" id="IPR044594">
    <property type="entry name" value="HIPP01/3/5/6"/>
</dbReference>
<feature type="compositionally biased region" description="Basic and acidic residues" evidence="2">
    <location>
        <begin position="195"/>
        <end position="221"/>
    </location>
</feature>
<evidence type="ECO:0000256" key="2">
    <source>
        <dbReference type="SAM" id="MobiDB-lite"/>
    </source>
</evidence>
<dbReference type="SUPFAM" id="SSF55008">
    <property type="entry name" value="HMA, heavy metal-associated domain"/>
    <property type="match status" value="2"/>
</dbReference>
<organism evidence="4 5">
    <name type="scientific">Nyssa sinensis</name>
    <dbReference type="NCBI Taxonomy" id="561372"/>
    <lineage>
        <taxon>Eukaryota</taxon>
        <taxon>Viridiplantae</taxon>
        <taxon>Streptophyta</taxon>
        <taxon>Embryophyta</taxon>
        <taxon>Tracheophyta</taxon>
        <taxon>Spermatophyta</taxon>
        <taxon>Magnoliopsida</taxon>
        <taxon>eudicotyledons</taxon>
        <taxon>Gunneridae</taxon>
        <taxon>Pentapetalae</taxon>
        <taxon>asterids</taxon>
        <taxon>Cornales</taxon>
        <taxon>Nyssaceae</taxon>
        <taxon>Nyssa</taxon>
    </lineage>
</organism>
<protein>
    <recommendedName>
        <fullName evidence="3">HMA domain-containing protein</fullName>
    </recommendedName>
</protein>
<dbReference type="EMBL" id="CM018034">
    <property type="protein sequence ID" value="KAA8544118.1"/>
    <property type="molecule type" value="Genomic_DNA"/>
</dbReference>
<gene>
    <name evidence="4" type="ORF">F0562_022130</name>
</gene>
<dbReference type="PANTHER" id="PTHR46413">
    <property type="entry name" value="HEAVY METAL-ASSOCIATED ISOPRENYLATED PLANT PROTEIN 6"/>
    <property type="match status" value="1"/>
</dbReference>
<evidence type="ECO:0000313" key="5">
    <source>
        <dbReference type="Proteomes" id="UP000325577"/>
    </source>
</evidence>
<proteinExistence type="predicted"/>
<keyword evidence="5" id="KW-1185">Reference proteome</keyword>
<dbReference type="PROSITE" id="PS50846">
    <property type="entry name" value="HMA_2"/>
    <property type="match status" value="2"/>
</dbReference>
<dbReference type="InterPro" id="IPR006121">
    <property type="entry name" value="HMA_dom"/>
</dbReference>
<feature type="domain" description="HMA" evidence="3">
    <location>
        <begin position="31"/>
        <end position="95"/>
    </location>
</feature>
<feature type="region of interest" description="Disordered" evidence="2">
    <location>
        <begin position="94"/>
        <end position="129"/>
    </location>
</feature>
<feature type="region of interest" description="Disordered" evidence="2">
    <location>
        <begin position="195"/>
        <end position="226"/>
    </location>
</feature>
<dbReference type="GO" id="GO:0016020">
    <property type="term" value="C:membrane"/>
    <property type="evidence" value="ECO:0007669"/>
    <property type="project" value="UniProtKB-SubCell"/>
</dbReference>
<evidence type="ECO:0000259" key="3">
    <source>
        <dbReference type="PROSITE" id="PS50846"/>
    </source>
</evidence>
<dbReference type="AlphaFoldDB" id="A0A5J5BMZ9"/>
<feature type="compositionally biased region" description="Basic and acidic residues" evidence="2">
    <location>
        <begin position="94"/>
        <end position="126"/>
    </location>
</feature>
<dbReference type="OrthoDB" id="773760at2759"/>
<name>A0A5J5BMZ9_9ASTE</name>
<sequence>MGKKKSKNGGEMKQNDEKKDNNGGGKKDGGSTAVVLKVDMHCDGCATKVKKCIRSFEGVESVKGSDGDMNKITVTGKVDPLKLREYLEEKTRKKFEIVSPMPKKEKESGGGEKKKEDKPDEKKPKEPPVTTAVLKMNLHCEGCIDKIRKFVTKTKGYQEMSFDRQKDLVTVKGMMDMKALAESLKEKFKRLVEIVPPKKEGGDKKEKGGGGGGNEKKEKGGGDGGGKALENMMEYQYVPAPVTVPVPMPYGYPPPYVYGSGYAMEHVHAPQLFSDENPNACSVM</sequence>
<dbReference type="Gene3D" id="3.30.70.100">
    <property type="match status" value="2"/>
</dbReference>
<dbReference type="Proteomes" id="UP000325577">
    <property type="component" value="Linkage Group LG11"/>
</dbReference>
<dbReference type="GO" id="GO:0009626">
    <property type="term" value="P:plant-type hypersensitive response"/>
    <property type="evidence" value="ECO:0007669"/>
    <property type="project" value="UniProtKB-KW"/>
</dbReference>
<dbReference type="Pfam" id="PF00403">
    <property type="entry name" value="HMA"/>
    <property type="match status" value="2"/>
</dbReference>
<feature type="region of interest" description="Disordered" evidence="2">
    <location>
        <begin position="1"/>
        <end position="31"/>
    </location>
</feature>
<dbReference type="CDD" id="cd00371">
    <property type="entry name" value="HMA"/>
    <property type="match status" value="1"/>
</dbReference>
<dbReference type="GO" id="GO:0046872">
    <property type="term" value="F:metal ion binding"/>
    <property type="evidence" value="ECO:0007669"/>
    <property type="project" value="InterPro"/>
</dbReference>
<dbReference type="PANTHER" id="PTHR46413:SF34">
    <property type="entry name" value="HEAVY METAL-ASSOCIATED ISOPRENYLATED PLANT PROTEIN 3-LIKE"/>
    <property type="match status" value="1"/>
</dbReference>
<evidence type="ECO:0000313" key="4">
    <source>
        <dbReference type="EMBL" id="KAA8544118.1"/>
    </source>
</evidence>
<evidence type="ECO:0000256" key="1">
    <source>
        <dbReference type="ARBA" id="ARBA00004170"/>
    </source>
</evidence>
<dbReference type="InterPro" id="IPR036163">
    <property type="entry name" value="HMA_dom_sf"/>
</dbReference>
<feature type="domain" description="HMA" evidence="3">
    <location>
        <begin position="129"/>
        <end position="192"/>
    </location>
</feature>
<reference evidence="4 5" key="1">
    <citation type="submission" date="2019-09" db="EMBL/GenBank/DDBJ databases">
        <title>A chromosome-level genome assembly of the Chinese tupelo Nyssa sinensis.</title>
        <authorList>
            <person name="Yang X."/>
            <person name="Kang M."/>
            <person name="Yang Y."/>
            <person name="Xiong H."/>
            <person name="Wang M."/>
            <person name="Zhang Z."/>
            <person name="Wang Z."/>
            <person name="Wu H."/>
            <person name="Ma T."/>
            <person name="Liu J."/>
            <person name="Xi Z."/>
        </authorList>
    </citation>
    <scope>NUCLEOTIDE SEQUENCE [LARGE SCALE GENOMIC DNA]</scope>
    <source>
        <strain evidence="4">J267</strain>
        <tissue evidence="4">Leaf</tissue>
    </source>
</reference>
<feature type="compositionally biased region" description="Basic and acidic residues" evidence="2">
    <location>
        <begin position="8"/>
        <end position="29"/>
    </location>
</feature>